<keyword evidence="2" id="KW-1133">Transmembrane helix</keyword>
<proteinExistence type="predicted"/>
<feature type="transmembrane region" description="Helical" evidence="2">
    <location>
        <begin position="12"/>
        <end position="34"/>
    </location>
</feature>
<evidence type="ECO:0000256" key="1">
    <source>
        <dbReference type="SAM" id="MobiDB-lite"/>
    </source>
</evidence>
<feature type="region of interest" description="Disordered" evidence="1">
    <location>
        <begin position="37"/>
        <end position="102"/>
    </location>
</feature>
<protein>
    <submittedName>
        <fullName evidence="3">Uncharacterized protein</fullName>
    </submittedName>
</protein>
<evidence type="ECO:0000256" key="2">
    <source>
        <dbReference type="SAM" id="Phobius"/>
    </source>
</evidence>
<keyword evidence="2" id="KW-0812">Transmembrane</keyword>
<accession>A0A6T0H8D8</accession>
<evidence type="ECO:0000313" key="3">
    <source>
        <dbReference type="EMBL" id="CAE0583681.1"/>
    </source>
</evidence>
<sequence>MAGTAAVSAVYMGLHLSPVFVGGLVVVNAAGLLYTQSPSAAATPEERHTILDKSSKSTDLELQPLPPGNLEQSRGGAAAVSAYVPFSPRGPPSSAGDSPVGS</sequence>
<organism evidence="3">
    <name type="scientific">Emiliania huxleyi</name>
    <name type="common">Coccolithophore</name>
    <name type="synonym">Pontosphaera huxleyi</name>
    <dbReference type="NCBI Taxonomy" id="2903"/>
    <lineage>
        <taxon>Eukaryota</taxon>
        <taxon>Haptista</taxon>
        <taxon>Haptophyta</taxon>
        <taxon>Prymnesiophyceae</taxon>
        <taxon>Isochrysidales</taxon>
        <taxon>Noelaerhabdaceae</taxon>
        <taxon>Emiliania</taxon>
    </lineage>
</organism>
<reference evidence="3" key="1">
    <citation type="submission" date="2021-01" db="EMBL/GenBank/DDBJ databases">
        <authorList>
            <person name="Corre E."/>
            <person name="Pelletier E."/>
            <person name="Niang G."/>
            <person name="Scheremetjew M."/>
            <person name="Finn R."/>
            <person name="Kale V."/>
            <person name="Holt S."/>
            <person name="Cochrane G."/>
            <person name="Meng A."/>
            <person name="Brown T."/>
            <person name="Cohen L."/>
        </authorList>
    </citation>
    <scope>NUCLEOTIDE SEQUENCE</scope>
    <source>
        <strain evidence="3">379</strain>
    </source>
</reference>
<feature type="compositionally biased region" description="Basic and acidic residues" evidence="1">
    <location>
        <begin position="44"/>
        <end position="59"/>
    </location>
</feature>
<dbReference type="AlphaFoldDB" id="A0A6T0H8D8"/>
<name>A0A6T0H8D8_EMIHU</name>
<gene>
    <name evidence="3" type="ORF">EHUX00137_LOCUS38102</name>
</gene>
<dbReference type="EMBL" id="HBIR01048760">
    <property type="protein sequence ID" value="CAE0583681.1"/>
    <property type="molecule type" value="Transcribed_RNA"/>
</dbReference>
<keyword evidence="2" id="KW-0472">Membrane</keyword>